<feature type="transmembrane region" description="Helical" evidence="7">
    <location>
        <begin position="315"/>
        <end position="336"/>
    </location>
</feature>
<dbReference type="AlphaFoldDB" id="A0A923EEK9"/>
<accession>A0A923EEK9</accession>
<dbReference type="InterPro" id="IPR051202">
    <property type="entry name" value="Peptidase_C40"/>
</dbReference>
<dbReference type="Pfam" id="PF00877">
    <property type="entry name" value="NLPC_P60"/>
    <property type="match status" value="1"/>
</dbReference>
<dbReference type="SUPFAM" id="SSF54001">
    <property type="entry name" value="Cysteine proteinases"/>
    <property type="match status" value="1"/>
</dbReference>
<dbReference type="GO" id="GO:0008234">
    <property type="term" value="F:cysteine-type peptidase activity"/>
    <property type="evidence" value="ECO:0007669"/>
    <property type="project" value="UniProtKB-KW"/>
</dbReference>
<keyword evidence="4" id="KW-0788">Thiol protease</keyword>
<feature type="compositionally biased region" description="Basic and acidic residues" evidence="6">
    <location>
        <begin position="1"/>
        <end position="14"/>
    </location>
</feature>
<dbReference type="InterPro" id="IPR000064">
    <property type="entry name" value="NLP_P60_dom"/>
</dbReference>
<dbReference type="GO" id="GO:0006508">
    <property type="term" value="P:proteolysis"/>
    <property type="evidence" value="ECO:0007669"/>
    <property type="project" value="UniProtKB-KW"/>
</dbReference>
<dbReference type="Gene3D" id="3.90.1720.10">
    <property type="entry name" value="endopeptidase domain like (from Nostoc punctiforme)"/>
    <property type="match status" value="1"/>
</dbReference>
<feature type="domain" description="NlpC/P60" evidence="8">
    <location>
        <begin position="534"/>
        <end position="659"/>
    </location>
</feature>
<feature type="region of interest" description="Disordered" evidence="6">
    <location>
        <begin position="1"/>
        <end position="175"/>
    </location>
</feature>
<evidence type="ECO:0000256" key="5">
    <source>
        <dbReference type="SAM" id="Coils"/>
    </source>
</evidence>
<keyword evidence="5" id="KW-0175">Coiled coil</keyword>
<feature type="compositionally biased region" description="Polar residues" evidence="6">
    <location>
        <begin position="76"/>
        <end position="90"/>
    </location>
</feature>
<dbReference type="PROSITE" id="PS51935">
    <property type="entry name" value="NLPC_P60"/>
    <property type="match status" value="1"/>
</dbReference>
<evidence type="ECO:0000313" key="10">
    <source>
        <dbReference type="Proteomes" id="UP000563151"/>
    </source>
</evidence>
<dbReference type="EMBL" id="JAAZWO010000031">
    <property type="protein sequence ID" value="MBC2399573.1"/>
    <property type="molecule type" value="Genomic_DNA"/>
</dbReference>
<organism evidence="9 10">
    <name type="scientific">Clostridium tetanomorphum</name>
    <dbReference type="NCBI Taxonomy" id="1553"/>
    <lineage>
        <taxon>Bacteria</taxon>
        <taxon>Bacillati</taxon>
        <taxon>Bacillota</taxon>
        <taxon>Clostridia</taxon>
        <taxon>Eubacteriales</taxon>
        <taxon>Clostridiaceae</taxon>
        <taxon>Clostridium</taxon>
    </lineage>
</organism>
<sequence length="659" mass="73735">MRDTGRSGRLRFEPEGQAATSGQLGPKSKKRTAPKKGGSHNMTPPDAPSTVKNSTGPVPPDMANKKLRFEDEASPDTFSSVESTSATSGQLGPKSGKLRQDSKKPRPSERLRCDGEPPPGDESASRDGSTNKKAAQDGKRMEKSKLRMEKSGEKLNTAREKLAAQKPPKKPGPVKTISRAARYQSWWYVHGKIHQVEHENAGTEAVHKTELAGEHLVRGGTRFIKHRIRTRPARQVRKWENKHISTRADYTYRQLVKENPGLQSNPVSRFWQKQRLKKQYRKQAKEAAKQGKKAVRFTEKVARTVAAFVKSNPKVILLGLVLFLLIVILQSCIAGITTIGNGLISVVGGTSYGSSDNDIEAVEENYTELEKDLRERLSRIERDYPNYDEYRYSVDEIGHDPFELASYLTAKYGGYTPAQVQVELKALFGQQYILTITETVEVRYRTETDTWTDENGETHTDTYEVPYDYYILNVSLKNKSLGAVALANLDPEQTERYLIYQKTKGNRPYLFEGNIYVHPGEYTDYDIPPEALADPEFAALIAEAEKYLGYPYVWGGASPSTSFDCSGFVCYVLDQSGVYPMSRTTAQGIFNQCAKIPRSEAKPGDIIFFTGTYDSSGPVSHVGIYVGGNMMLHCASGGVQYARMDTNYWTEHFYAMGRL</sequence>
<evidence type="ECO:0000256" key="3">
    <source>
        <dbReference type="ARBA" id="ARBA00022801"/>
    </source>
</evidence>
<feature type="coiled-coil region" evidence="5">
    <location>
        <begin position="352"/>
        <end position="383"/>
    </location>
</feature>
<evidence type="ECO:0000256" key="4">
    <source>
        <dbReference type="ARBA" id="ARBA00022807"/>
    </source>
</evidence>
<dbReference type="PANTHER" id="PTHR47053">
    <property type="entry name" value="MUREIN DD-ENDOPEPTIDASE MEPH-RELATED"/>
    <property type="match status" value="1"/>
</dbReference>
<reference evidence="9 10" key="1">
    <citation type="submission" date="2020-04" db="EMBL/GenBank/DDBJ databases">
        <title>Genomic insights into acetone-butanol-ethanol (ABE) fermentation by sequencing solventogenic clostridia strains.</title>
        <authorList>
            <person name="Brown S."/>
        </authorList>
    </citation>
    <scope>NUCLEOTIDE SEQUENCE [LARGE SCALE GENOMIC DNA]</scope>
    <source>
        <strain evidence="9 10">DJ011</strain>
    </source>
</reference>
<gene>
    <name evidence="9" type="ORF">HGG79_17605</name>
</gene>
<comment type="caution">
    <text evidence="9">The sequence shown here is derived from an EMBL/GenBank/DDBJ whole genome shotgun (WGS) entry which is preliminary data.</text>
</comment>
<proteinExistence type="inferred from homology"/>
<evidence type="ECO:0000256" key="7">
    <source>
        <dbReference type="SAM" id="Phobius"/>
    </source>
</evidence>
<feature type="compositionally biased region" description="Basic and acidic residues" evidence="6">
    <location>
        <begin position="134"/>
        <end position="163"/>
    </location>
</feature>
<keyword evidence="3" id="KW-0378">Hydrolase</keyword>
<feature type="compositionally biased region" description="Basic residues" evidence="6">
    <location>
        <begin position="27"/>
        <end position="38"/>
    </location>
</feature>
<keyword evidence="7" id="KW-1133">Transmembrane helix</keyword>
<keyword evidence="7" id="KW-0812">Transmembrane</keyword>
<evidence type="ECO:0000256" key="1">
    <source>
        <dbReference type="ARBA" id="ARBA00007074"/>
    </source>
</evidence>
<feature type="compositionally biased region" description="Basic and acidic residues" evidence="6">
    <location>
        <begin position="98"/>
        <end position="115"/>
    </location>
</feature>
<evidence type="ECO:0000256" key="6">
    <source>
        <dbReference type="SAM" id="MobiDB-lite"/>
    </source>
</evidence>
<protein>
    <submittedName>
        <fullName evidence="9">C40 family peptidase</fullName>
    </submittedName>
</protein>
<comment type="similarity">
    <text evidence="1">Belongs to the peptidase C40 family.</text>
</comment>
<name>A0A923EEK9_CLOTT</name>
<keyword evidence="7" id="KW-0472">Membrane</keyword>
<dbReference type="PANTHER" id="PTHR47053:SF1">
    <property type="entry name" value="MUREIN DD-ENDOPEPTIDASE MEPH-RELATED"/>
    <property type="match status" value="1"/>
</dbReference>
<evidence type="ECO:0000313" key="9">
    <source>
        <dbReference type="EMBL" id="MBC2399573.1"/>
    </source>
</evidence>
<evidence type="ECO:0000256" key="2">
    <source>
        <dbReference type="ARBA" id="ARBA00022670"/>
    </source>
</evidence>
<evidence type="ECO:0000259" key="8">
    <source>
        <dbReference type="PROSITE" id="PS51935"/>
    </source>
</evidence>
<dbReference type="RefSeq" id="WP_173680144.1">
    <property type="nucleotide sequence ID" value="NZ_JAAZWO010000031.1"/>
</dbReference>
<dbReference type="InterPro" id="IPR038765">
    <property type="entry name" value="Papain-like_cys_pep_sf"/>
</dbReference>
<keyword evidence="10" id="KW-1185">Reference proteome</keyword>
<dbReference type="Proteomes" id="UP000563151">
    <property type="component" value="Unassembled WGS sequence"/>
</dbReference>
<dbReference type="NCBIfam" id="NF045974">
    <property type="entry name" value="conju_CD1108"/>
    <property type="match status" value="1"/>
</dbReference>
<keyword evidence="2" id="KW-0645">Protease</keyword>